<gene>
    <name evidence="2" type="ORF">UT84_C0002G0078</name>
</gene>
<dbReference type="Proteomes" id="UP000034531">
    <property type="component" value="Unassembled WGS sequence"/>
</dbReference>
<feature type="transmembrane region" description="Helical" evidence="1">
    <location>
        <begin position="15"/>
        <end position="36"/>
    </location>
</feature>
<dbReference type="EMBL" id="LBYI01000002">
    <property type="protein sequence ID" value="KKR51217.1"/>
    <property type="molecule type" value="Genomic_DNA"/>
</dbReference>
<keyword evidence="1" id="KW-0472">Membrane</keyword>
<proteinExistence type="predicted"/>
<keyword evidence="1" id="KW-1133">Transmembrane helix</keyword>
<accession>A0A0G0ULX6</accession>
<comment type="caution">
    <text evidence="2">The sequence shown here is derived from an EMBL/GenBank/DDBJ whole genome shotgun (WGS) entry which is preliminary data.</text>
</comment>
<reference evidence="2 3" key="1">
    <citation type="journal article" date="2015" name="Nature">
        <title>rRNA introns, odd ribosomes, and small enigmatic genomes across a large radiation of phyla.</title>
        <authorList>
            <person name="Brown C.T."/>
            <person name="Hug L.A."/>
            <person name="Thomas B.C."/>
            <person name="Sharon I."/>
            <person name="Castelle C.J."/>
            <person name="Singh A."/>
            <person name="Wilkins M.J."/>
            <person name="Williams K.H."/>
            <person name="Banfield J.F."/>
        </authorList>
    </citation>
    <scope>NUCLEOTIDE SEQUENCE [LARGE SCALE GENOMIC DNA]</scope>
</reference>
<evidence type="ECO:0000256" key="1">
    <source>
        <dbReference type="SAM" id="Phobius"/>
    </source>
</evidence>
<evidence type="ECO:0000313" key="3">
    <source>
        <dbReference type="Proteomes" id="UP000034531"/>
    </source>
</evidence>
<keyword evidence="1" id="KW-0812">Transmembrane</keyword>
<protein>
    <submittedName>
        <fullName evidence="2">Uncharacterized protein</fullName>
    </submittedName>
</protein>
<name>A0A0G0ULX6_9BACT</name>
<organism evidence="2 3">
    <name type="scientific">Candidatus Curtissbacteria bacterium GW2011_GWA1_40_16</name>
    <dbReference type="NCBI Taxonomy" id="1618405"/>
    <lineage>
        <taxon>Bacteria</taxon>
        <taxon>Candidatus Curtissiibacteriota</taxon>
    </lineage>
</organism>
<dbReference type="AlphaFoldDB" id="A0A0G0ULX6"/>
<evidence type="ECO:0000313" key="2">
    <source>
        <dbReference type="EMBL" id="KKR51217.1"/>
    </source>
</evidence>
<sequence>MKKVYPEKYYYRRGFAPILIILFVISLVALGAIAYLQFKAKSNFQPASSKQTQSAAQKTGEIANLKSYRRVNEGEEDYELNCGNINNQFFDINCPKDWSITFRKYVNDTPRFLTLKKGDAQIDIQVPQYIEVNHADSNFTVDVVFLGKKIEAHEFIYYGKSPTWGKDPFWIITAETADRNGSSFLIYNKTIPDQKFRTEMLNIVSSFNGFKR</sequence>